<name>A0A3S3U7D9_9RHOB</name>
<dbReference type="RefSeq" id="WP_128490375.1">
    <property type="nucleotide sequence ID" value="NZ_JBHLXB010000012.1"/>
</dbReference>
<feature type="region of interest" description="Disordered" evidence="1">
    <location>
        <begin position="187"/>
        <end position="206"/>
    </location>
</feature>
<keyword evidence="3" id="KW-1185">Reference proteome</keyword>
<proteinExistence type="predicted"/>
<evidence type="ECO:0000256" key="1">
    <source>
        <dbReference type="SAM" id="MobiDB-lite"/>
    </source>
</evidence>
<dbReference type="AlphaFoldDB" id="A0A3S3U7D9"/>
<reference evidence="2 3" key="1">
    <citation type="journal article" date="2015" name="Int. J. Syst. Evol. Microbiol.">
        <title>Gemmobacter intermedius sp. nov., isolated from a white stork (Ciconia ciconia).</title>
        <authorList>
            <person name="Kampfer P."/>
            <person name="Jerzak L."/>
            <person name="Wilharm G."/>
            <person name="Golke J."/>
            <person name="Busse H.J."/>
            <person name="Glaeser S.P."/>
        </authorList>
    </citation>
    <scope>NUCLEOTIDE SEQUENCE [LARGE SCALE GENOMIC DNA]</scope>
    <source>
        <strain evidence="2 3">119/4</strain>
    </source>
</reference>
<evidence type="ECO:0000313" key="2">
    <source>
        <dbReference type="EMBL" id="RWY38789.1"/>
    </source>
</evidence>
<evidence type="ECO:0000313" key="3">
    <source>
        <dbReference type="Proteomes" id="UP000287168"/>
    </source>
</evidence>
<dbReference type="EMBL" id="SBLC01000030">
    <property type="protein sequence ID" value="RWY38789.1"/>
    <property type="molecule type" value="Genomic_DNA"/>
</dbReference>
<organism evidence="2 3">
    <name type="scientific">Falsigemmobacter intermedius</name>
    <dbReference type="NCBI Taxonomy" id="1553448"/>
    <lineage>
        <taxon>Bacteria</taxon>
        <taxon>Pseudomonadati</taxon>
        <taxon>Pseudomonadota</taxon>
        <taxon>Alphaproteobacteria</taxon>
        <taxon>Rhodobacterales</taxon>
        <taxon>Paracoccaceae</taxon>
        <taxon>Falsigemmobacter</taxon>
    </lineage>
</organism>
<sequence length="206" mass="23031">MPAGPGSTANPITVTDNLWDLSFLQPRSLMSAARDWWTARSEKAAAIRDADRWVKELGQDRIDALFGSVVLPDHLFSGVHTYSKEEDDEARAILETLVVAAYSSEGFYRRDALVRKLLYMIHMRWSAETNHERLGAIIAADMARREAYRADYAARLSAAAAADPTTVENRRAHAQHAFLNTGKYLTNTGRELTPSERKQLGLPSNK</sequence>
<gene>
    <name evidence="2" type="ORF">EP867_15400</name>
</gene>
<protein>
    <submittedName>
        <fullName evidence="2">Uncharacterized protein</fullName>
    </submittedName>
</protein>
<dbReference type="OrthoDB" id="9998698at2"/>
<accession>A0A3S3U7D9</accession>
<comment type="caution">
    <text evidence="2">The sequence shown here is derived from an EMBL/GenBank/DDBJ whole genome shotgun (WGS) entry which is preliminary data.</text>
</comment>
<dbReference type="Proteomes" id="UP000287168">
    <property type="component" value="Unassembled WGS sequence"/>
</dbReference>